<keyword evidence="2" id="KW-0732">Signal</keyword>
<feature type="signal peptide" evidence="2">
    <location>
        <begin position="1"/>
        <end position="23"/>
    </location>
</feature>
<feature type="transmembrane region" description="Helical" evidence="1">
    <location>
        <begin position="113"/>
        <end position="134"/>
    </location>
</feature>
<feature type="chain" id="PRO_5030751035" evidence="2">
    <location>
        <begin position="24"/>
        <end position="162"/>
    </location>
</feature>
<evidence type="ECO:0000313" key="3">
    <source>
        <dbReference type="EMBL" id="CAE0278922.1"/>
    </source>
</evidence>
<protein>
    <submittedName>
        <fullName evidence="3">Uncharacterized protein</fullName>
    </submittedName>
</protein>
<name>A0A7S3GX47_9STRA</name>
<keyword evidence="1" id="KW-0472">Membrane</keyword>
<sequence length="162" mass="18207">MHTITALNIVVFCIALLLGTAAAQNKFNAFKSYRNEKVKPPHYGAKLKNNHPIDEYLNGDQVRMMKHRKSQSHHPDAVYKETWSGFDKPSRKLNAQIVEEKSETSVELTTSDYLKLLCLVSIVGSVAWVCYMLVHRQHSVRKSASNTKVMSANSGDIEMATA</sequence>
<dbReference type="AlphaFoldDB" id="A0A7S3GX47"/>
<keyword evidence="1" id="KW-0812">Transmembrane</keyword>
<evidence type="ECO:0000256" key="2">
    <source>
        <dbReference type="SAM" id="SignalP"/>
    </source>
</evidence>
<gene>
    <name evidence="3" type="ORF">SELO1098_LOCUS7755</name>
</gene>
<evidence type="ECO:0000256" key="1">
    <source>
        <dbReference type="SAM" id="Phobius"/>
    </source>
</evidence>
<accession>A0A7S3GX47</accession>
<proteinExistence type="predicted"/>
<keyword evidence="1" id="KW-1133">Transmembrane helix</keyword>
<dbReference type="EMBL" id="HBIC01015331">
    <property type="protein sequence ID" value="CAE0278922.1"/>
    <property type="molecule type" value="Transcribed_RNA"/>
</dbReference>
<organism evidence="3">
    <name type="scientific">Spumella elongata</name>
    <dbReference type="NCBI Taxonomy" id="89044"/>
    <lineage>
        <taxon>Eukaryota</taxon>
        <taxon>Sar</taxon>
        <taxon>Stramenopiles</taxon>
        <taxon>Ochrophyta</taxon>
        <taxon>Chrysophyceae</taxon>
        <taxon>Chromulinales</taxon>
        <taxon>Chromulinaceae</taxon>
        <taxon>Spumella</taxon>
    </lineage>
</organism>
<reference evidence="3" key="1">
    <citation type="submission" date="2021-01" db="EMBL/GenBank/DDBJ databases">
        <authorList>
            <person name="Corre E."/>
            <person name="Pelletier E."/>
            <person name="Niang G."/>
            <person name="Scheremetjew M."/>
            <person name="Finn R."/>
            <person name="Kale V."/>
            <person name="Holt S."/>
            <person name="Cochrane G."/>
            <person name="Meng A."/>
            <person name="Brown T."/>
            <person name="Cohen L."/>
        </authorList>
    </citation>
    <scope>NUCLEOTIDE SEQUENCE</scope>
    <source>
        <strain evidence="3">CCAP 955/1</strain>
    </source>
</reference>